<evidence type="ECO:0000256" key="1">
    <source>
        <dbReference type="ARBA" id="ARBA00001971"/>
    </source>
</evidence>
<dbReference type="GO" id="GO:0016705">
    <property type="term" value="F:oxidoreductase activity, acting on paired donors, with incorporation or reduction of molecular oxygen"/>
    <property type="evidence" value="ECO:0007669"/>
    <property type="project" value="InterPro"/>
</dbReference>
<accession>A0A8H3FRF9</accession>
<dbReference type="Proteomes" id="UP000664521">
    <property type="component" value="Unassembled WGS sequence"/>
</dbReference>
<reference evidence="6" key="1">
    <citation type="submission" date="2021-03" db="EMBL/GenBank/DDBJ databases">
        <authorList>
            <person name="Tagirdzhanova G."/>
        </authorList>
    </citation>
    <scope>NUCLEOTIDE SEQUENCE</scope>
</reference>
<evidence type="ECO:0000256" key="2">
    <source>
        <dbReference type="ARBA" id="ARBA00010617"/>
    </source>
</evidence>
<dbReference type="GO" id="GO:0005506">
    <property type="term" value="F:iron ion binding"/>
    <property type="evidence" value="ECO:0007669"/>
    <property type="project" value="InterPro"/>
</dbReference>
<dbReference type="CDD" id="cd11040">
    <property type="entry name" value="CYP7_CYP8-like"/>
    <property type="match status" value="1"/>
</dbReference>
<comment type="caution">
    <text evidence="6">The sequence shown here is derived from an EMBL/GenBank/DDBJ whole genome shotgun (WGS) entry which is preliminary data.</text>
</comment>
<dbReference type="InterPro" id="IPR002403">
    <property type="entry name" value="Cyt_P450_E_grp-IV"/>
</dbReference>
<dbReference type="AlphaFoldDB" id="A0A8H3FRF9"/>
<keyword evidence="4 5" id="KW-0408">Iron</keyword>
<keyword evidence="3 5" id="KW-0479">Metal-binding</keyword>
<comment type="similarity">
    <text evidence="2">Belongs to the cytochrome P450 family.</text>
</comment>
<dbReference type="PANTHER" id="PTHR47582:SF1">
    <property type="entry name" value="P450, PUTATIVE (EUROFUNG)-RELATED"/>
    <property type="match status" value="1"/>
</dbReference>
<dbReference type="GO" id="GO:0020037">
    <property type="term" value="F:heme binding"/>
    <property type="evidence" value="ECO:0007669"/>
    <property type="project" value="InterPro"/>
</dbReference>
<organism evidence="6 7">
    <name type="scientific">Heterodermia speciosa</name>
    <dbReference type="NCBI Taxonomy" id="116794"/>
    <lineage>
        <taxon>Eukaryota</taxon>
        <taxon>Fungi</taxon>
        <taxon>Dikarya</taxon>
        <taxon>Ascomycota</taxon>
        <taxon>Pezizomycotina</taxon>
        <taxon>Lecanoromycetes</taxon>
        <taxon>OSLEUM clade</taxon>
        <taxon>Lecanoromycetidae</taxon>
        <taxon>Caliciales</taxon>
        <taxon>Physciaceae</taxon>
        <taxon>Heterodermia</taxon>
    </lineage>
</organism>
<protein>
    <recommendedName>
        <fullName evidence="8">Cytochrome P450</fullName>
    </recommendedName>
</protein>
<dbReference type="PRINTS" id="PR00465">
    <property type="entry name" value="EP450IV"/>
</dbReference>
<dbReference type="OrthoDB" id="1470350at2759"/>
<dbReference type="SUPFAM" id="SSF48264">
    <property type="entry name" value="Cytochrome P450"/>
    <property type="match status" value="1"/>
</dbReference>
<sequence length="380" mass="42563">MDWMLQSALGSAINSLNLLQKEAKNGKKMNLWGWTSKTIGLASTESVYGTENPFKHEPELLDDFWCYEGGLIKLLMSNFPKFFAYKAHMARVKISSAMYSYYSRNGQEQASAFLQARHDVGRKNGVSLQGISSLELGDCLAVLVNTTPAVFWMIWHIYSTPVLLQELRNELTNVLRETIEEDGRHINLNVAQLKTKCPLFFSTYQETLRVRTHSAAHRWVMEDTLISDRFLMKKGNAVFMPGHLIHANPSVWGSDVNCFNPRRFMKAEGRIKVGSLRTFGGGKALCPGRHLATMKIMSFVAMMVVRFDIAPAGKGWIDPQSATGKMVSIVNPPASDIKTIASVREGYGDVQWEFEGVGEGRATDRFDVTLEGESVYSGKE</sequence>
<evidence type="ECO:0008006" key="8">
    <source>
        <dbReference type="Google" id="ProtNLM"/>
    </source>
</evidence>
<gene>
    <name evidence="6" type="ORF">HETSPECPRED_007327</name>
</gene>
<dbReference type="GO" id="GO:0004497">
    <property type="term" value="F:monooxygenase activity"/>
    <property type="evidence" value="ECO:0007669"/>
    <property type="project" value="InterPro"/>
</dbReference>
<dbReference type="InterPro" id="IPR053007">
    <property type="entry name" value="CYP450_monoxygenase_sec-met"/>
</dbReference>
<dbReference type="Gene3D" id="1.10.630.10">
    <property type="entry name" value="Cytochrome P450"/>
    <property type="match status" value="1"/>
</dbReference>
<evidence type="ECO:0000313" key="6">
    <source>
        <dbReference type="EMBL" id="CAF9929269.1"/>
    </source>
</evidence>
<evidence type="ECO:0000256" key="5">
    <source>
        <dbReference type="PIRSR" id="PIRSR602403-1"/>
    </source>
</evidence>
<evidence type="ECO:0000256" key="4">
    <source>
        <dbReference type="ARBA" id="ARBA00023004"/>
    </source>
</evidence>
<name>A0A8H3FRF9_9LECA</name>
<evidence type="ECO:0000256" key="3">
    <source>
        <dbReference type="ARBA" id="ARBA00022723"/>
    </source>
</evidence>
<feature type="binding site" description="axial binding residue" evidence="5">
    <location>
        <position position="286"/>
    </location>
    <ligand>
        <name>heme</name>
        <dbReference type="ChEBI" id="CHEBI:30413"/>
    </ligand>
    <ligandPart>
        <name>Fe</name>
        <dbReference type="ChEBI" id="CHEBI:18248"/>
    </ligandPart>
</feature>
<dbReference type="InterPro" id="IPR036396">
    <property type="entry name" value="Cyt_P450_sf"/>
</dbReference>
<evidence type="ECO:0000313" key="7">
    <source>
        <dbReference type="Proteomes" id="UP000664521"/>
    </source>
</evidence>
<comment type="cofactor">
    <cofactor evidence="1 5">
        <name>heme</name>
        <dbReference type="ChEBI" id="CHEBI:30413"/>
    </cofactor>
</comment>
<dbReference type="PANTHER" id="PTHR47582">
    <property type="entry name" value="P450, PUTATIVE (EUROFUNG)-RELATED"/>
    <property type="match status" value="1"/>
</dbReference>
<dbReference type="Pfam" id="PF00067">
    <property type="entry name" value="p450"/>
    <property type="match status" value="1"/>
</dbReference>
<dbReference type="InterPro" id="IPR001128">
    <property type="entry name" value="Cyt_P450"/>
</dbReference>
<dbReference type="EMBL" id="CAJPDS010000051">
    <property type="protein sequence ID" value="CAF9929269.1"/>
    <property type="molecule type" value="Genomic_DNA"/>
</dbReference>
<keyword evidence="5" id="KW-0349">Heme</keyword>
<keyword evidence="7" id="KW-1185">Reference proteome</keyword>
<proteinExistence type="inferred from homology"/>